<dbReference type="AlphaFoldDB" id="A0A1C4DJG2"/>
<accession>A0A1C4DJG2</accession>
<dbReference type="EMBL" id="MPON01000018">
    <property type="protein sequence ID" value="OKA32684.1"/>
    <property type="molecule type" value="Genomic_DNA"/>
</dbReference>
<gene>
    <name evidence="1" type="ORF">BJR07_27250</name>
</gene>
<comment type="caution">
    <text evidence="1">The sequence shown here is derived from an EMBL/GenBank/DDBJ whole genome shotgun (WGS) entry which is preliminary data.</text>
</comment>
<sequence>MSINYPYNNYYYPLTENDRPIPPPTQNGQWFYLPQHYFKHGDHWDMRPGQNVWIDLSTTNGHQGPPPTGSGPVPGGVWFWAPAHYFEHGSHWDWRPGQYVWVIR</sequence>
<reference evidence="1 2" key="1">
    <citation type="submission" date="2016-11" db="EMBL/GenBank/DDBJ databases">
        <title>Identification of Bacillus cereus isolated from egg-white.</title>
        <authorList>
            <person name="Soni A."/>
            <person name="Oey I."/>
            <person name="Silcock P."/>
            <person name="Bremer P."/>
        </authorList>
    </citation>
    <scope>NUCLEOTIDE SEQUENCE [LARGE SCALE GENOMIC DNA]</scope>
    <source>
        <strain evidence="1 2">NZAS03</strain>
    </source>
</reference>
<proteinExistence type="predicted"/>
<organism evidence="1 2">
    <name type="scientific">Bacillus cereus</name>
    <dbReference type="NCBI Taxonomy" id="1396"/>
    <lineage>
        <taxon>Bacteria</taxon>
        <taxon>Bacillati</taxon>
        <taxon>Bacillota</taxon>
        <taxon>Bacilli</taxon>
        <taxon>Bacillales</taxon>
        <taxon>Bacillaceae</taxon>
        <taxon>Bacillus</taxon>
        <taxon>Bacillus cereus group</taxon>
    </lineage>
</organism>
<evidence type="ECO:0000313" key="2">
    <source>
        <dbReference type="Proteomes" id="UP000186535"/>
    </source>
</evidence>
<dbReference type="Proteomes" id="UP000186535">
    <property type="component" value="Unassembled WGS sequence"/>
</dbReference>
<name>A0A1C4DJG2_BACCE</name>
<evidence type="ECO:0000313" key="1">
    <source>
        <dbReference type="EMBL" id="OKA32684.1"/>
    </source>
</evidence>
<dbReference type="RefSeq" id="WP_016117809.1">
    <property type="nucleotide sequence ID" value="NZ_JARPPC010000025.1"/>
</dbReference>
<protein>
    <submittedName>
        <fullName evidence="1">Uncharacterized protein</fullName>
    </submittedName>
</protein>